<dbReference type="GO" id="GO:0005840">
    <property type="term" value="C:ribosome"/>
    <property type="evidence" value="ECO:0007669"/>
    <property type="project" value="UniProtKB-KW"/>
</dbReference>
<comment type="function">
    <text evidence="5">Forms part of the polypeptide exit tunnel.</text>
</comment>
<dbReference type="KEGG" id="psl:Psta_2601"/>
<keyword evidence="8" id="KW-1185">Reference proteome</keyword>
<dbReference type="PANTHER" id="PTHR10746:SF6">
    <property type="entry name" value="LARGE RIBOSOMAL SUBUNIT PROTEIN UL4M"/>
    <property type="match status" value="1"/>
</dbReference>
<dbReference type="Proteomes" id="UP000001887">
    <property type="component" value="Chromosome"/>
</dbReference>
<keyword evidence="5" id="KW-0694">RNA-binding</keyword>
<feature type="region of interest" description="Disordered" evidence="6">
    <location>
        <begin position="65"/>
        <end position="86"/>
    </location>
</feature>
<keyword evidence="2 5" id="KW-0689">Ribosomal protein</keyword>
<dbReference type="AlphaFoldDB" id="D2R5T8"/>
<evidence type="ECO:0000256" key="6">
    <source>
        <dbReference type="SAM" id="MobiDB-lite"/>
    </source>
</evidence>
<comment type="similarity">
    <text evidence="1 5">Belongs to the universal ribosomal protein uL4 family.</text>
</comment>
<dbReference type="InterPro" id="IPR013005">
    <property type="entry name" value="Ribosomal_uL4-like"/>
</dbReference>
<dbReference type="InterPro" id="IPR023574">
    <property type="entry name" value="Ribosomal_uL4_dom_sf"/>
</dbReference>
<gene>
    <name evidence="5" type="primary">rplD</name>
    <name evidence="7" type="ordered locus">Psta_2601</name>
</gene>
<evidence type="ECO:0000313" key="8">
    <source>
        <dbReference type="Proteomes" id="UP000001887"/>
    </source>
</evidence>
<dbReference type="GO" id="GO:0003735">
    <property type="term" value="F:structural constituent of ribosome"/>
    <property type="evidence" value="ECO:0007669"/>
    <property type="project" value="InterPro"/>
</dbReference>
<dbReference type="InterPro" id="IPR002136">
    <property type="entry name" value="Ribosomal_uL4"/>
</dbReference>
<dbReference type="GO" id="GO:0019843">
    <property type="term" value="F:rRNA binding"/>
    <property type="evidence" value="ECO:0007669"/>
    <property type="project" value="UniProtKB-UniRule"/>
</dbReference>
<dbReference type="HAMAP" id="MF_01328_B">
    <property type="entry name" value="Ribosomal_uL4_B"/>
    <property type="match status" value="1"/>
</dbReference>
<dbReference type="OrthoDB" id="9803201at2"/>
<dbReference type="SUPFAM" id="SSF52166">
    <property type="entry name" value="Ribosomal protein L4"/>
    <property type="match status" value="1"/>
</dbReference>
<dbReference type="HOGENOM" id="CLU_041575_5_2_0"/>
<dbReference type="eggNOG" id="COG0088">
    <property type="taxonomic scope" value="Bacteria"/>
</dbReference>
<dbReference type="NCBIfam" id="TIGR03953">
    <property type="entry name" value="rplD_bact"/>
    <property type="match status" value="1"/>
</dbReference>
<feature type="compositionally biased region" description="Basic residues" evidence="6">
    <location>
        <begin position="76"/>
        <end position="86"/>
    </location>
</feature>
<evidence type="ECO:0000256" key="4">
    <source>
        <dbReference type="ARBA" id="ARBA00035244"/>
    </source>
</evidence>
<reference evidence="7 8" key="1">
    <citation type="journal article" date="2009" name="Stand. Genomic Sci.">
        <title>Complete genome sequence of Pirellula staleyi type strain (ATCC 27377).</title>
        <authorList>
            <person name="Clum A."/>
            <person name="Tindall B.J."/>
            <person name="Sikorski J."/>
            <person name="Ivanova N."/>
            <person name="Mavrommatis K."/>
            <person name="Lucas S."/>
            <person name="Glavina del Rio T."/>
            <person name="Nolan M."/>
            <person name="Chen F."/>
            <person name="Tice H."/>
            <person name="Pitluck S."/>
            <person name="Cheng J.F."/>
            <person name="Chertkov O."/>
            <person name="Brettin T."/>
            <person name="Han C."/>
            <person name="Detter J.C."/>
            <person name="Kuske C."/>
            <person name="Bruce D."/>
            <person name="Goodwin L."/>
            <person name="Ovchinikova G."/>
            <person name="Pati A."/>
            <person name="Mikhailova N."/>
            <person name="Chen A."/>
            <person name="Palaniappan K."/>
            <person name="Land M."/>
            <person name="Hauser L."/>
            <person name="Chang Y.J."/>
            <person name="Jeffries C.D."/>
            <person name="Chain P."/>
            <person name="Rohde M."/>
            <person name="Goker M."/>
            <person name="Bristow J."/>
            <person name="Eisen J.A."/>
            <person name="Markowitz V."/>
            <person name="Hugenholtz P."/>
            <person name="Kyrpides N.C."/>
            <person name="Klenk H.P."/>
            <person name="Lapidus A."/>
        </authorList>
    </citation>
    <scope>NUCLEOTIDE SEQUENCE [LARGE SCALE GENOMIC DNA]</scope>
    <source>
        <strain evidence="8">ATCC 27377 / DSM 6068 / ICPB 4128</strain>
    </source>
</reference>
<keyword evidence="5" id="KW-0699">rRNA-binding</keyword>
<comment type="subunit">
    <text evidence="5">Part of the 50S ribosomal subunit.</text>
</comment>
<dbReference type="GO" id="GO:1990904">
    <property type="term" value="C:ribonucleoprotein complex"/>
    <property type="evidence" value="ECO:0007669"/>
    <property type="project" value="UniProtKB-KW"/>
</dbReference>
<evidence type="ECO:0000256" key="5">
    <source>
        <dbReference type="HAMAP-Rule" id="MF_01328"/>
    </source>
</evidence>
<name>D2R5T8_PIRSD</name>
<dbReference type="Gene3D" id="3.40.1370.10">
    <property type="match status" value="1"/>
</dbReference>
<dbReference type="GO" id="GO:0006412">
    <property type="term" value="P:translation"/>
    <property type="evidence" value="ECO:0007669"/>
    <property type="project" value="UniProtKB-UniRule"/>
</dbReference>
<comment type="function">
    <text evidence="5">One of the primary rRNA binding proteins, this protein initially binds near the 5'-end of the 23S rRNA. It is important during the early stages of 50S assembly. It makes multiple contacts with different domains of the 23S rRNA in the assembled 50S subunit and ribosome.</text>
</comment>
<keyword evidence="3 5" id="KW-0687">Ribonucleoprotein</keyword>
<dbReference type="EMBL" id="CP001848">
    <property type="protein sequence ID" value="ADB17270.1"/>
    <property type="molecule type" value="Genomic_DNA"/>
</dbReference>
<accession>D2R5T8</accession>
<evidence type="ECO:0000256" key="3">
    <source>
        <dbReference type="ARBA" id="ARBA00023274"/>
    </source>
</evidence>
<evidence type="ECO:0000256" key="1">
    <source>
        <dbReference type="ARBA" id="ARBA00010528"/>
    </source>
</evidence>
<proteinExistence type="inferred from homology"/>
<evidence type="ECO:0000256" key="2">
    <source>
        <dbReference type="ARBA" id="ARBA00022980"/>
    </source>
</evidence>
<protein>
    <recommendedName>
        <fullName evidence="4 5">Large ribosomal subunit protein uL4</fullName>
    </recommendedName>
</protein>
<dbReference type="PANTHER" id="PTHR10746">
    <property type="entry name" value="50S RIBOSOMAL PROTEIN L4"/>
    <property type="match status" value="1"/>
</dbReference>
<evidence type="ECO:0000313" key="7">
    <source>
        <dbReference type="EMBL" id="ADB17270.1"/>
    </source>
</evidence>
<sequence>MATLPVFNRSGAEVGKYEIDPAEIAPKISQQLLHDVVVMYQANLRQGTHRTKGRGEVAGSTKKMYRQKGTGNARAGSRRSGVRRGGGHIFALRPRDYSYRLPRKAVQAATRMAIAHKLNQNSVVVIDELSMAAPKTKEVATILKTLGLAGASTLVTTAGLDVNVYKSARNIDKVTVSPVADLNALSVLMPRKMLVTKAALDAIKTRAKG</sequence>
<dbReference type="Pfam" id="PF00573">
    <property type="entry name" value="Ribosomal_L4"/>
    <property type="match status" value="1"/>
</dbReference>
<organism evidence="7 8">
    <name type="scientific">Pirellula staleyi (strain ATCC 27377 / DSM 6068 / ICPB 4128)</name>
    <name type="common">Pirella staleyi</name>
    <dbReference type="NCBI Taxonomy" id="530564"/>
    <lineage>
        <taxon>Bacteria</taxon>
        <taxon>Pseudomonadati</taxon>
        <taxon>Planctomycetota</taxon>
        <taxon>Planctomycetia</taxon>
        <taxon>Pirellulales</taxon>
        <taxon>Pirellulaceae</taxon>
        <taxon>Pirellula</taxon>
    </lineage>
</organism>
<dbReference type="STRING" id="530564.Psta_2601"/>